<dbReference type="eggNOG" id="ENOG502ZZRJ">
    <property type="taxonomic scope" value="Bacteria"/>
</dbReference>
<keyword evidence="1" id="KW-0812">Transmembrane</keyword>
<sequence>MPDNIFDYLFLIFITFLGVSPIFFFVQNRKIIAKYKQPDSRELKNISGKIILENGFLRKKIHWCSFDVLMNQNSVFLFPADFYFIPRRFINLTFNSDKKNTKSPTGLREFSFNRDNIVLVSYPDFLVNQKRTIYLQNLTPEQIMLFQEALKNRMPSVLH</sequence>
<evidence type="ECO:0000313" key="2">
    <source>
        <dbReference type="EMBL" id="KFF07801.1"/>
    </source>
</evidence>
<organism evidence="2 3">
    <name type="scientific">Chryseobacterium luteum</name>
    <dbReference type="NCBI Taxonomy" id="421531"/>
    <lineage>
        <taxon>Bacteria</taxon>
        <taxon>Pseudomonadati</taxon>
        <taxon>Bacteroidota</taxon>
        <taxon>Flavobacteriia</taxon>
        <taxon>Flavobacteriales</taxon>
        <taxon>Weeksellaceae</taxon>
        <taxon>Chryseobacterium group</taxon>
        <taxon>Chryseobacterium</taxon>
    </lineage>
</organism>
<feature type="transmembrane region" description="Helical" evidence="1">
    <location>
        <begin position="6"/>
        <end position="26"/>
    </location>
</feature>
<dbReference type="Proteomes" id="UP000028703">
    <property type="component" value="Unassembled WGS sequence"/>
</dbReference>
<dbReference type="EMBL" id="JPRO01000005">
    <property type="protein sequence ID" value="KFF07801.1"/>
    <property type="molecule type" value="Genomic_DNA"/>
</dbReference>
<evidence type="ECO:0008006" key="4">
    <source>
        <dbReference type="Google" id="ProtNLM"/>
    </source>
</evidence>
<dbReference type="AlphaFoldDB" id="A0A085ZTN7"/>
<evidence type="ECO:0000313" key="3">
    <source>
        <dbReference type="Proteomes" id="UP000028703"/>
    </source>
</evidence>
<dbReference type="STRING" id="421531.IX38_08875"/>
<reference evidence="2 3" key="1">
    <citation type="submission" date="2014-07" db="EMBL/GenBank/DDBJ databases">
        <title>Genome of Chryseobacterium luteum DSM 18605.</title>
        <authorList>
            <person name="Stropko S.J."/>
            <person name="Pipes S.E."/>
            <person name="Newman J.D."/>
        </authorList>
    </citation>
    <scope>NUCLEOTIDE SEQUENCE [LARGE SCALE GENOMIC DNA]</scope>
    <source>
        <strain evidence="2 3">DSM 18605</strain>
    </source>
</reference>
<comment type="caution">
    <text evidence="2">The sequence shown here is derived from an EMBL/GenBank/DDBJ whole genome shotgun (WGS) entry which is preliminary data.</text>
</comment>
<keyword evidence="1" id="KW-1133">Transmembrane helix</keyword>
<gene>
    <name evidence="2" type="ORF">IX38_08875</name>
</gene>
<dbReference type="OrthoDB" id="1250131at2"/>
<keyword evidence="1" id="KW-0472">Membrane</keyword>
<evidence type="ECO:0000256" key="1">
    <source>
        <dbReference type="SAM" id="Phobius"/>
    </source>
</evidence>
<proteinExistence type="predicted"/>
<keyword evidence="3" id="KW-1185">Reference proteome</keyword>
<name>A0A085ZTN7_9FLAO</name>
<protein>
    <recommendedName>
        <fullName evidence="4">GRAM domain-containing protein</fullName>
    </recommendedName>
</protein>
<accession>A0A085ZTN7</accession>
<dbReference type="RefSeq" id="WP_034703807.1">
    <property type="nucleotide sequence ID" value="NZ_JPRO01000005.1"/>
</dbReference>